<reference evidence="1" key="1">
    <citation type="journal article" date="2020" name="New Phytol.">
        <title>Comparative genomics reveals dynamic genome evolution in host specialist ectomycorrhizal fungi.</title>
        <authorList>
            <person name="Lofgren L.A."/>
            <person name="Nguyen N.H."/>
            <person name="Vilgalys R."/>
            <person name="Ruytinx J."/>
            <person name="Liao H.L."/>
            <person name="Branco S."/>
            <person name="Kuo A."/>
            <person name="LaButti K."/>
            <person name="Lipzen A."/>
            <person name="Andreopoulos W."/>
            <person name="Pangilinan J."/>
            <person name="Riley R."/>
            <person name="Hundley H."/>
            <person name="Na H."/>
            <person name="Barry K."/>
            <person name="Grigoriev I.V."/>
            <person name="Stajich J.E."/>
            <person name="Kennedy P.G."/>
        </authorList>
    </citation>
    <scope>NUCLEOTIDE SEQUENCE</scope>
    <source>
        <strain evidence="1">FC203</strain>
    </source>
</reference>
<proteinExistence type="predicted"/>
<dbReference type="EMBL" id="JABBWK010000070">
    <property type="protein sequence ID" value="KAG1895155.1"/>
    <property type="molecule type" value="Genomic_DNA"/>
</dbReference>
<keyword evidence="2" id="KW-1185">Reference proteome</keyword>
<accession>A0AAD4HEZ0</accession>
<dbReference type="InterPro" id="IPR041078">
    <property type="entry name" value="Plavaka"/>
</dbReference>
<dbReference type="RefSeq" id="XP_041220731.1">
    <property type="nucleotide sequence ID" value="XM_041375746.1"/>
</dbReference>
<dbReference type="Proteomes" id="UP001195769">
    <property type="component" value="Unassembled WGS sequence"/>
</dbReference>
<evidence type="ECO:0000313" key="1">
    <source>
        <dbReference type="EMBL" id="KAG1895155.1"/>
    </source>
</evidence>
<organism evidence="1 2">
    <name type="scientific">Suillus fuscotomentosus</name>
    <dbReference type="NCBI Taxonomy" id="1912939"/>
    <lineage>
        <taxon>Eukaryota</taxon>
        <taxon>Fungi</taxon>
        <taxon>Dikarya</taxon>
        <taxon>Basidiomycota</taxon>
        <taxon>Agaricomycotina</taxon>
        <taxon>Agaricomycetes</taxon>
        <taxon>Agaricomycetidae</taxon>
        <taxon>Boletales</taxon>
        <taxon>Suillineae</taxon>
        <taxon>Suillaceae</taxon>
        <taxon>Suillus</taxon>
    </lineage>
</organism>
<name>A0AAD4HEZ0_9AGAM</name>
<comment type="caution">
    <text evidence="1">The sequence shown here is derived from an EMBL/GenBank/DDBJ whole genome shotgun (WGS) entry which is preliminary data.</text>
</comment>
<dbReference type="GeneID" id="64670044"/>
<sequence length="156" mass="18377">EQLDLSYKNSRELNKIIDKQLPSHPKFRCEQIVIAGEAFDIFYRDVTECVKALYGDPDFANFSVFALEHHYADKEQTVWLYYDMHTGKWWWDTQVSLYFEDFCSLKLTDKKLDQHKPGATIILIIISSDKTQVTMFHNKTAYLVYLTIGNIPKDIR</sequence>
<gene>
    <name evidence="1" type="ORF">F5891DRAFT_960581</name>
</gene>
<protein>
    <submittedName>
        <fullName evidence="1">Uncharacterized protein</fullName>
    </submittedName>
</protein>
<dbReference type="AlphaFoldDB" id="A0AAD4HEZ0"/>
<feature type="non-terminal residue" evidence="1">
    <location>
        <position position="1"/>
    </location>
</feature>
<evidence type="ECO:0000313" key="2">
    <source>
        <dbReference type="Proteomes" id="UP001195769"/>
    </source>
</evidence>
<dbReference type="Pfam" id="PF18759">
    <property type="entry name" value="Plavaka"/>
    <property type="match status" value="1"/>
</dbReference>